<sequence length="270" mass="28564">MTFFTAADGCRIHYETFGSHGPRLILIPGLGGDGRFWAGVVGLLEADHRIIVTDHRGAGRSDRPNSSYSISLIASDIAGLLARTGGPAHIVGHSTGGAIAQVLALDHSELGLSYTISSSWARADTRFRALFSARAELLEAGMAETYQRLGHVLCHEPSYLEARAGQLEAAVTAAPRTLAPLAVSAARVRMLLDHDRLADLPRIAAPVQVIAAAGDILTPPALSEAITTAIPGANHVVVPGAHFHPLADPEGFATIIRRFIAEAGNKYHDR</sequence>
<accession>A0A1G5ZF23</accession>
<evidence type="ECO:0000313" key="2">
    <source>
        <dbReference type="EMBL" id="SDA93489.1"/>
    </source>
</evidence>
<evidence type="ECO:0000259" key="1">
    <source>
        <dbReference type="Pfam" id="PF12697"/>
    </source>
</evidence>
<dbReference type="AlphaFoldDB" id="A0A1G5ZF23"/>
<dbReference type="PANTHER" id="PTHR43433">
    <property type="entry name" value="HYDROLASE, ALPHA/BETA FOLD FAMILY PROTEIN"/>
    <property type="match status" value="1"/>
</dbReference>
<protein>
    <submittedName>
        <fullName evidence="2">Pimeloyl-ACP methyl ester carboxylesterase</fullName>
    </submittedName>
</protein>
<dbReference type="RefSeq" id="WP_091583516.1">
    <property type="nucleotide sequence ID" value="NZ_FMXM01000018.1"/>
</dbReference>
<feature type="domain" description="AB hydrolase-1" evidence="1">
    <location>
        <begin position="24"/>
        <end position="253"/>
    </location>
</feature>
<dbReference type="InterPro" id="IPR000073">
    <property type="entry name" value="AB_hydrolase_1"/>
</dbReference>
<name>A0A1G5ZF23_9HYPH</name>
<organism evidence="2 3">
    <name type="scientific">Mesorhizobium qingshengii</name>
    <dbReference type="NCBI Taxonomy" id="1165689"/>
    <lineage>
        <taxon>Bacteria</taxon>
        <taxon>Pseudomonadati</taxon>
        <taxon>Pseudomonadota</taxon>
        <taxon>Alphaproteobacteria</taxon>
        <taxon>Hyphomicrobiales</taxon>
        <taxon>Phyllobacteriaceae</taxon>
        <taxon>Mesorhizobium</taxon>
    </lineage>
</organism>
<gene>
    <name evidence="2" type="ORF">SAMN02927914_04961</name>
</gene>
<reference evidence="2 3" key="1">
    <citation type="submission" date="2016-10" db="EMBL/GenBank/DDBJ databases">
        <authorList>
            <person name="de Groot N.N."/>
        </authorList>
    </citation>
    <scope>NUCLEOTIDE SEQUENCE [LARGE SCALE GENOMIC DNA]</scope>
    <source>
        <strain evidence="2 3">CGMCC 1.12097</strain>
    </source>
</reference>
<dbReference type="InterPro" id="IPR050471">
    <property type="entry name" value="AB_hydrolase"/>
</dbReference>
<dbReference type="Pfam" id="PF12697">
    <property type="entry name" value="Abhydrolase_6"/>
    <property type="match status" value="1"/>
</dbReference>
<dbReference type="STRING" id="1165689.SAMN02927914_04961"/>
<dbReference type="SUPFAM" id="SSF53474">
    <property type="entry name" value="alpha/beta-Hydrolases"/>
    <property type="match status" value="1"/>
</dbReference>
<dbReference type="InterPro" id="IPR029058">
    <property type="entry name" value="AB_hydrolase_fold"/>
</dbReference>
<dbReference type="Gene3D" id="3.40.50.1820">
    <property type="entry name" value="alpha/beta hydrolase"/>
    <property type="match status" value="1"/>
</dbReference>
<evidence type="ECO:0000313" key="3">
    <source>
        <dbReference type="Proteomes" id="UP000198588"/>
    </source>
</evidence>
<dbReference type="OrthoDB" id="9796770at2"/>
<proteinExistence type="predicted"/>
<dbReference type="EMBL" id="FMXM01000018">
    <property type="protein sequence ID" value="SDA93489.1"/>
    <property type="molecule type" value="Genomic_DNA"/>
</dbReference>
<dbReference type="Proteomes" id="UP000198588">
    <property type="component" value="Unassembled WGS sequence"/>
</dbReference>
<dbReference type="PANTHER" id="PTHR43433:SF5">
    <property type="entry name" value="AB HYDROLASE-1 DOMAIN-CONTAINING PROTEIN"/>
    <property type="match status" value="1"/>
</dbReference>